<dbReference type="InterPro" id="IPR005574">
    <property type="entry name" value="Rpb4/RPC9"/>
</dbReference>
<keyword evidence="6 15" id="KW-0240">DNA-directed RNA polymerase</keyword>
<dbReference type="AlphaFoldDB" id="A0A6M2DMC3"/>
<protein>
    <recommendedName>
        <fullName evidence="4">DNA-directed RNA polymerase III subunit RPC9</fullName>
    </recommendedName>
    <alternativeName>
        <fullName evidence="13">DNA-directed RNA polymerase III subunit rpc9</fullName>
    </alternativeName>
</protein>
<reference evidence="15" key="1">
    <citation type="submission" date="2020-03" db="EMBL/GenBank/DDBJ databases">
        <title>Transcriptomic Profiling of the Digestive Tract of the Rat Flea, Xenopsylla cheopis, Following Blood Feeding and Infection with Yersinia pestis.</title>
        <authorList>
            <person name="Bland D.M."/>
            <person name="Martens C.A."/>
            <person name="Virtaneva K."/>
            <person name="Kanakabandi K."/>
            <person name="Long D."/>
            <person name="Rosenke R."/>
            <person name="Saturday G.A."/>
            <person name="Hoyt F.H."/>
            <person name="Bruno D.P."/>
            <person name="Ribeiro J.M.C."/>
            <person name="Hinnebusch J."/>
        </authorList>
    </citation>
    <scope>NUCLEOTIDE SEQUENCE</scope>
</reference>
<evidence type="ECO:0000256" key="2">
    <source>
        <dbReference type="ARBA" id="ARBA00004413"/>
    </source>
</evidence>
<comment type="function">
    <text evidence="12">DNA-dependent RNA polymerase catalyzes the transcription of DNA into RNA using the four ribonucleoside triphosphates as substrates. Specific peripheric component of RNA polymerase III (Pol III) which synthesizes small non-coding RNAs including 5S rRNA, snRNAs, tRNAs and miRNAs from at least 500 distinct genomic loci. With POLR3H/RPC8 forms a mobile stalk that protrudes from Pol III core and functions primarily in transcription initiation. Pol III plays a key role in sensing and limiting infection by intracellular bacteria and DNA viruses. Acts as nuclear and cytosolic DNA sensor involved in innate immune response. Can sense non-self dsDNA that serves as template for transcription into dsRNA. The non-self RNA polymerase III transcripts, such as Epstein-Barr virus-encoded RNAs (EBERs) induce type I interferon and NF-kappa-B through the RIG-I pathway.</text>
</comment>
<evidence type="ECO:0000313" key="15">
    <source>
        <dbReference type="EMBL" id="NOV47445.1"/>
    </source>
</evidence>
<dbReference type="PANTHER" id="PTHR15561:SF0">
    <property type="entry name" value="DNA-DIRECTED RNA POLYMERASE III SUBUNIT RPC9"/>
    <property type="match status" value="1"/>
</dbReference>
<dbReference type="SMART" id="SM00657">
    <property type="entry name" value="RPOL4c"/>
    <property type="match status" value="1"/>
</dbReference>
<evidence type="ECO:0000256" key="10">
    <source>
        <dbReference type="ARBA" id="ARBA00043924"/>
    </source>
</evidence>
<evidence type="ECO:0000256" key="6">
    <source>
        <dbReference type="ARBA" id="ARBA00022478"/>
    </source>
</evidence>
<dbReference type="SUPFAM" id="SSF47819">
    <property type="entry name" value="HRDC-like"/>
    <property type="match status" value="1"/>
</dbReference>
<dbReference type="InterPro" id="IPR038324">
    <property type="entry name" value="Rpb4/RPC9_sf"/>
</dbReference>
<evidence type="ECO:0000256" key="1">
    <source>
        <dbReference type="ARBA" id="ARBA00004123"/>
    </source>
</evidence>
<dbReference type="GO" id="GO:0000166">
    <property type="term" value="F:nucleotide binding"/>
    <property type="evidence" value="ECO:0007669"/>
    <property type="project" value="InterPro"/>
</dbReference>
<evidence type="ECO:0000259" key="14">
    <source>
        <dbReference type="SMART" id="SM00657"/>
    </source>
</evidence>
<proteinExistence type="inferred from homology"/>
<dbReference type="PANTHER" id="PTHR15561">
    <property type="entry name" value="CALCITONIN GENE-RELATED PEPTIDE-RECEPTOR COMPONENT PROTEIN"/>
    <property type="match status" value="1"/>
</dbReference>
<comment type="function">
    <text evidence="10">Accessory protein for the calcitonin gene-related peptide (CGRP) receptor. It modulates CGRP responsiveness in a variety of tissues.</text>
</comment>
<comment type="subunit">
    <text evidence="11">Component of the RNA polymerase III complex consisting of 17 subunits: a ten-subunit horseshoe-shaped catalytic core composed of POLR3A/RPC1, POLR3B/RPC2, POLR1C/RPAC1, POLR1D/RPAC2, POLR3K/RPC10, POLR2E/RPABC1, POLR2F/RPABC2, POLR2H/RPABC3, POLR2K/RPABC4 and POLR2L/RPABC5; a mobile stalk composed of two subunits POLR3H/RPC8 and CRCP/RPC9, protruding from the core and functioning primarily in transcription initiation; and additional subunits homologous to general transcription factors of the RNA polymerase II machinery, POLR3C/RPC3-POLR3F/RPC6-POLR3G/RPC7 heterotrimer required for transcription initiation and POLR3D/RPC4-POLR3E/RPC5 heterodimer involved in both transcription initiation and termination.</text>
</comment>
<keyword evidence="8" id="KW-0804">Transcription</keyword>
<dbReference type="GO" id="GO:0005666">
    <property type="term" value="C:RNA polymerase III complex"/>
    <property type="evidence" value="ECO:0007669"/>
    <property type="project" value="InterPro"/>
</dbReference>
<evidence type="ECO:0000256" key="4">
    <source>
        <dbReference type="ARBA" id="ARBA00016672"/>
    </source>
</evidence>
<keyword evidence="7" id="KW-0472">Membrane</keyword>
<evidence type="ECO:0000256" key="3">
    <source>
        <dbReference type="ARBA" id="ARBA00006898"/>
    </source>
</evidence>
<dbReference type="EMBL" id="GIIL01003719">
    <property type="protein sequence ID" value="NOV47445.1"/>
    <property type="molecule type" value="Transcribed_RNA"/>
</dbReference>
<evidence type="ECO:0000256" key="8">
    <source>
        <dbReference type="ARBA" id="ARBA00023163"/>
    </source>
</evidence>
<dbReference type="GO" id="GO:0006384">
    <property type="term" value="P:transcription initiation at RNA polymerase III promoter"/>
    <property type="evidence" value="ECO:0007669"/>
    <property type="project" value="InterPro"/>
</dbReference>
<name>A0A6M2DMC3_XENCH</name>
<dbReference type="GO" id="GO:0005886">
    <property type="term" value="C:plasma membrane"/>
    <property type="evidence" value="ECO:0007669"/>
    <property type="project" value="UniProtKB-SubCell"/>
</dbReference>
<evidence type="ECO:0000256" key="12">
    <source>
        <dbReference type="ARBA" id="ARBA00045808"/>
    </source>
</evidence>
<evidence type="ECO:0000256" key="11">
    <source>
        <dbReference type="ARBA" id="ARBA00044007"/>
    </source>
</evidence>
<evidence type="ECO:0000256" key="9">
    <source>
        <dbReference type="ARBA" id="ARBA00023242"/>
    </source>
</evidence>
<evidence type="ECO:0000256" key="7">
    <source>
        <dbReference type="ARBA" id="ARBA00023136"/>
    </source>
</evidence>
<sequence>MEPTKVISAYLTNFEVMQVLKGIKQSRDSKRKYSLRNLATITYEAYQYFEDSPCRLEKTENLQSFLKAVEPFNLSKFEQILMINEPPSTPLHIQLIVEDSEERLSEEDVDRLLDVVEAHLPITEAEQGE</sequence>
<feature type="domain" description="RNA polymerase Rpb4/RPC9 core" evidence="14">
    <location>
        <begin position="1"/>
        <end position="123"/>
    </location>
</feature>
<accession>A0A6M2DMC3</accession>
<organism evidence="15">
    <name type="scientific">Xenopsylla cheopis</name>
    <name type="common">Oriental rat flea</name>
    <name type="synonym">Pulex cheopis</name>
    <dbReference type="NCBI Taxonomy" id="163159"/>
    <lineage>
        <taxon>Eukaryota</taxon>
        <taxon>Metazoa</taxon>
        <taxon>Ecdysozoa</taxon>
        <taxon>Arthropoda</taxon>
        <taxon>Hexapoda</taxon>
        <taxon>Insecta</taxon>
        <taxon>Pterygota</taxon>
        <taxon>Neoptera</taxon>
        <taxon>Endopterygota</taxon>
        <taxon>Siphonaptera</taxon>
        <taxon>Pulicidae</taxon>
        <taxon>Xenopsyllinae</taxon>
        <taxon>Xenopsylla</taxon>
    </lineage>
</organism>
<dbReference type="InterPro" id="IPR010997">
    <property type="entry name" value="HRDC-like_sf"/>
</dbReference>
<dbReference type="InterPro" id="IPR006590">
    <property type="entry name" value="RNA_pol_Rpb4/RPC9_core"/>
</dbReference>
<comment type="subcellular location">
    <subcellularLocation>
        <location evidence="2">Cell membrane</location>
        <topology evidence="2">Peripheral membrane protein</topology>
        <orientation evidence="2">Cytoplasmic side</orientation>
    </subcellularLocation>
    <subcellularLocation>
        <location evidence="1">Nucleus</location>
    </subcellularLocation>
</comment>
<evidence type="ECO:0000256" key="13">
    <source>
        <dbReference type="ARBA" id="ARBA00073026"/>
    </source>
</evidence>
<keyword evidence="5" id="KW-1003">Cell membrane</keyword>
<comment type="similarity">
    <text evidence="3">Belongs to the eukaryotic RPC9 RNA polymerase subunit family.</text>
</comment>
<dbReference type="Gene3D" id="1.20.1250.40">
    <property type="match status" value="1"/>
</dbReference>
<evidence type="ECO:0000256" key="5">
    <source>
        <dbReference type="ARBA" id="ARBA00022475"/>
    </source>
</evidence>
<dbReference type="InterPro" id="IPR038846">
    <property type="entry name" value="RPC9"/>
</dbReference>
<keyword evidence="9" id="KW-0539">Nucleus</keyword>
<dbReference type="Pfam" id="PF03874">
    <property type="entry name" value="RNA_pol_Rpb4"/>
    <property type="match status" value="1"/>
</dbReference>
<dbReference type="FunFam" id="1.20.1250.40:FF:000002">
    <property type="entry name" value="DNA-directed RNA polymerase III subunit RPC9"/>
    <property type="match status" value="1"/>
</dbReference>